<dbReference type="SUPFAM" id="SSF51197">
    <property type="entry name" value="Clavaminate synthase-like"/>
    <property type="match status" value="1"/>
</dbReference>
<gene>
    <name evidence="5" type="ORF">POL67_16405</name>
</gene>
<reference evidence="5 6" key="1">
    <citation type="submission" date="2022-11" db="EMBL/GenBank/DDBJ databases">
        <title>Minimal conservation of predation-associated metabolite biosynthetic gene clusters underscores biosynthetic potential of Myxococcota including descriptions for ten novel species: Archangium lansinium sp. nov., Myxococcus landrumus sp. nov., Nannocystis bai.</title>
        <authorList>
            <person name="Ahearne A."/>
            <person name="Stevens C."/>
            <person name="Dowd S."/>
        </authorList>
    </citation>
    <scope>NUCLEOTIDE SEQUENCE [LARGE SCALE GENOMIC DNA]</scope>
    <source>
        <strain evidence="5 6">RJM3</strain>
    </source>
</reference>
<dbReference type="InterPro" id="IPR000653">
    <property type="entry name" value="DegT/StrS_aminotransferase"/>
</dbReference>
<keyword evidence="1" id="KW-0560">Oxidoreductase</keyword>
<accession>A0ABT5EM84</accession>
<keyword evidence="6" id="KW-1185">Reference proteome</keyword>
<organism evidence="5 6">
    <name type="scientific">Polyangium mundeleinium</name>
    <dbReference type="NCBI Taxonomy" id="2995306"/>
    <lineage>
        <taxon>Bacteria</taxon>
        <taxon>Pseudomonadati</taxon>
        <taxon>Myxococcota</taxon>
        <taxon>Polyangia</taxon>
        <taxon>Polyangiales</taxon>
        <taxon>Polyangiaceae</taxon>
        <taxon>Polyangium</taxon>
    </lineage>
</organism>
<keyword evidence="5" id="KW-0032">Aminotransferase</keyword>
<keyword evidence="5" id="KW-0808">Transferase</keyword>
<dbReference type="Gene3D" id="3.90.1150.10">
    <property type="entry name" value="Aspartate Aminotransferase, domain 1"/>
    <property type="match status" value="1"/>
</dbReference>
<evidence type="ECO:0000259" key="4">
    <source>
        <dbReference type="Pfam" id="PF02668"/>
    </source>
</evidence>
<feature type="domain" description="TauD/TfdA-like" evidence="4">
    <location>
        <begin position="538"/>
        <end position="711"/>
    </location>
</feature>
<dbReference type="CDD" id="cd00616">
    <property type="entry name" value="AHBA_syn"/>
    <property type="match status" value="1"/>
</dbReference>
<evidence type="ECO:0000256" key="1">
    <source>
        <dbReference type="ARBA" id="ARBA00023002"/>
    </source>
</evidence>
<dbReference type="PANTHER" id="PTHR30244">
    <property type="entry name" value="TRANSAMINASE"/>
    <property type="match status" value="1"/>
</dbReference>
<comment type="caution">
    <text evidence="5">The sequence shown here is derived from an EMBL/GenBank/DDBJ whole genome shotgun (WGS) entry which is preliminary data.</text>
</comment>
<dbReference type="Pfam" id="PF01041">
    <property type="entry name" value="DegT_DnrJ_EryC1"/>
    <property type="match status" value="1"/>
</dbReference>
<protein>
    <submittedName>
        <fullName evidence="5">DegT/DnrJ/EryC1/StrS family aminotransferase</fullName>
    </submittedName>
</protein>
<evidence type="ECO:0000313" key="6">
    <source>
        <dbReference type="Proteomes" id="UP001221411"/>
    </source>
</evidence>
<dbReference type="SUPFAM" id="SSF53383">
    <property type="entry name" value="PLP-dependent transferases"/>
    <property type="match status" value="1"/>
</dbReference>
<evidence type="ECO:0000256" key="3">
    <source>
        <dbReference type="RuleBase" id="RU004508"/>
    </source>
</evidence>
<evidence type="ECO:0000313" key="5">
    <source>
        <dbReference type="EMBL" id="MDC0742933.1"/>
    </source>
</evidence>
<dbReference type="EMBL" id="JAQNDO010000001">
    <property type="protein sequence ID" value="MDC0742933.1"/>
    <property type="molecule type" value="Genomic_DNA"/>
</dbReference>
<dbReference type="GO" id="GO:0008483">
    <property type="term" value="F:transaminase activity"/>
    <property type="evidence" value="ECO:0007669"/>
    <property type="project" value="UniProtKB-KW"/>
</dbReference>
<keyword evidence="3" id="KW-0663">Pyridoxal phosphate</keyword>
<evidence type="ECO:0000256" key="2">
    <source>
        <dbReference type="ARBA" id="ARBA00037999"/>
    </source>
</evidence>
<dbReference type="Gene3D" id="3.40.640.10">
    <property type="entry name" value="Type I PLP-dependent aspartate aminotransferase-like (Major domain)"/>
    <property type="match status" value="1"/>
</dbReference>
<dbReference type="Proteomes" id="UP001221411">
    <property type="component" value="Unassembled WGS sequence"/>
</dbReference>
<name>A0ABT5EM84_9BACT</name>
<sequence>MTARRPLPSDQVASGRSFDDAELENLRAVLASGTLTVTRGTFAVRLEKSFAEMLGVAHVHACSSGTAAVHAAVAALDPEPGSEIITSSITDFGGVGPILWQGCIPVFADVDPDSLLITAATIERCITDRTRGIIVTHLFGNPAAIDAIVALGRSRSIPVIEDCAQAYGSRIDGRHVGSFGDIACFSLQQGKHITTGEGGLVAAADGALARRLHQFVNKARVYSDPWPDHHFLAMNLRMTELQAAVALAQLDKLERGVAARRVAARLLDEAVAQIEGLSPLSSHPRGLHSYWRYALRVDPALIAGGPTALGAQLAERGVPCAPHYQRPAFEWSMMRSQKTFGTSRYPFTLARPEALDYSDERFPGTRRGLADVLVLPWTERYEPEHVETIAAALREAVGVCTASTSRPRRTRWEALVAGAHEVRSTRPIGEAHPVRAQIDDSNLEQVWQIVEPVHDLHRPDAQAAVRRMLLDRVPPLAELAASIAARLSCPPHFCVVQGVDWQRAAPGRHRGLIVALLSLLGRVSDDNAYNAHSGILTEDVRPTAPGSTDVTYRYDCEVHADESSKPMPEDIVSLWSVRPAHDGGSNLIWSVQDIVRALEAQEGGDHALRTLREARFPFGGKLRRPPRVLLAPILFGTDGIRFRLGAIADGFASLGREPTVEQVDAIDMLVHAITTTAPYEHLLGPGEALFLLNRRTLHARTLFTDPDRYLIKARAYNDELSNSRHDHDVGWSDADA</sequence>
<dbReference type="Pfam" id="PF02668">
    <property type="entry name" value="TauD"/>
    <property type="match status" value="1"/>
</dbReference>
<dbReference type="InterPro" id="IPR015421">
    <property type="entry name" value="PyrdxlP-dep_Trfase_major"/>
</dbReference>
<dbReference type="InterPro" id="IPR042098">
    <property type="entry name" value="TauD-like_sf"/>
</dbReference>
<dbReference type="InterPro" id="IPR015424">
    <property type="entry name" value="PyrdxlP-dep_Trfase"/>
</dbReference>
<proteinExistence type="inferred from homology"/>
<dbReference type="Gene3D" id="3.60.130.10">
    <property type="entry name" value="Clavaminate synthase-like"/>
    <property type="match status" value="1"/>
</dbReference>
<dbReference type="PANTHER" id="PTHR30244:SF34">
    <property type="entry name" value="DTDP-4-AMINO-4,6-DIDEOXYGALACTOSE TRANSAMINASE"/>
    <property type="match status" value="1"/>
</dbReference>
<dbReference type="RefSeq" id="WP_271918299.1">
    <property type="nucleotide sequence ID" value="NZ_JAQNDO010000001.1"/>
</dbReference>
<dbReference type="InterPro" id="IPR015422">
    <property type="entry name" value="PyrdxlP-dep_Trfase_small"/>
</dbReference>
<comment type="similarity">
    <text evidence="2 3">Belongs to the DegT/DnrJ/EryC1 family.</text>
</comment>
<dbReference type="InterPro" id="IPR003819">
    <property type="entry name" value="TauD/TfdA-like"/>
</dbReference>